<protein>
    <submittedName>
        <fullName evidence="1">Uncharacterized protein</fullName>
    </submittedName>
</protein>
<gene>
    <name evidence="1" type="ORF">E2C01_091068</name>
</gene>
<evidence type="ECO:0000313" key="2">
    <source>
        <dbReference type="Proteomes" id="UP000324222"/>
    </source>
</evidence>
<proteinExistence type="predicted"/>
<reference evidence="1 2" key="1">
    <citation type="submission" date="2019-05" db="EMBL/GenBank/DDBJ databases">
        <title>Another draft genome of Portunus trituberculatus and its Hox gene families provides insights of decapod evolution.</title>
        <authorList>
            <person name="Jeong J.-H."/>
            <person name="Song I."/>
            <person name="Kim S."/>
            <person name="Choi T."/>
            <person name="Kim D."/>
            <person name="Ryu S."/>
            <person name="Kim W."/>
        </authorList>
    </citation>
    <scope>NUCLEOTIDE SEQUENCE [LARGE SCALE GENOMIC DNA]</scope>
    <source>
        <tissue evidence="1">Muscle</tissue>
    </source>
</reference>
<keyword evidence="2" id="KW-1185">Reference proteome</keyword>
<evidence type="ECO:0000313" key="1">
    <source>
        <dbReference type="EMBL" id="MPC95840.1"/>
    </source>
</evidence>
<dbReference type="EMBL" id="VSRR010103731">
    <property type="protein sequence ID" value="MPC95840.1"/>
    <property type="molecule type" value="Genomic_DNA"/>
</dbReference>
<dbReference type="AlphaFoldDB" id="A0A5B7JGE3"/>
<name>A0A5B7JGE3_PORTR</name>
<dbReference type="Proteomes" id="UP000324222">
    <property type="component" value="Unassembled WGS sequence"/>
</dbReference>
<sequence length="60" mass="6672">MAGSLMSSSNRAIPALHTPALDSDWFISFSRRVISRFLMCQDGVVPSRQINNVNCNIFQA</sequence>
<comment type="caution">
    <text evidence="1">The sequence shown here is derived from an EMBL/GenBank/DDBJ whole genome shotgun (WGS) entry which is preliminary data.</text>
</comment>
<accession>A0A5B7JGE3</accession>
<organism evidence="1 2">
    <name type="scientific">Portunus trituberculatus</name>
    <name type="common">Swimming crab</name>
    <name type="synonym">Neptunus trituberculatus</name>
    <dbReference type="NCBI Taxonomy" id="210409"/>
    <lineage>
        <taxon>Eukaryota</taxon>
        <taxon>Metazoa</taxon>
        <taxon>Ecdysozoa</taxon>
        <taxon>Arthropoda</taxon>
        <taxon>Crustacea</taxon>
        <taxon>Multicrustacea</taxon>
        <taxon>Malacostraca</taxon>
        <taxon>Eumalacostraca</taxon>
        <taxon>Eucarida</taxon>
        <taxon>Decapoda</taxon>
        <taxon>Pleocyemata</taxon>
        <taxon>Brachyura</taxon>
        <taxon>Eubrachyura</taxon>
        <taxon>Portunoidea</taxon>
        <taxon>Portunidae</taxon>
        <taxon>Portuninae</taxon>
        <taxon>Portunus</taxon>
    </lineage>
</organism>